<dbReference type="GO" id="GO:0003677">
    <property type="term" value="F:DNA binding"/>
    <property type="evidence" value="ECO:0007669"/>
    <property type="project" value="InterPro"/>
</dbReference>
<dbReference type="Gene3D" id="1.10.260.40">
    <property type="entry name" value="lambda repressor-like DNA-binding domains"/>
    <property type="match status" value="1"/>
</dbReference>
<dbReference type="EMBL" id="CP036299">
    <property type="protein sequence ID" value="QDV30327.1"/>
    <property type="molecule type" value="Genomic_DNA"/>
</dbReference>
<dbReference type="KEGG" id="peh:Spb1_22560"/>
<accession>A0A518GP04</accession>
<evidence type="ECO:0000259" key="2">
    <source>
        <dbReference type="PROSITE" id="PS50943"/>
    </source>
</evidence>
<feature type="domain" description="HTH cro/C1-type" evidence="2">
    <location>
        <begin position="34"/>
        <end position="92"/>
    </location>
</feature>
<dbReference type="AlphaFoldDB" id="A0A518GP04"/>
<dbReference type="InterPro" id="IPR001387">
    <property type="entry name" value="Cro/C1-type_HTH"/>
</dbReference>
<dbReference type="SUPFAM" id="SSF47413">
    <property type="entry name" value="lambda repressor-like DNA-binding domains"/>
    <property type="match status" value="1"/>
</dbReference>
<protein>
    <submittedName>
        <fullName evidence="3">Anaerobic benzoate catabolism transcriptional regulator</fullName>
    </submittedName>
</protein>
<gene>
    <name evidence="3" type="ORF">Spb1_22560</name>
</gene>
<name>A0A518GP04_9PLAN</name>
<proteinExistence type="predicted"/>
<dbReference type="PROSITE" id="PS50943">
    <property type="entry name" value="HTH_CROC1"/>
    <property type="match status" value="1"/>
</dbReference>
<sequence length="139" mass="15834">MLSKDCKHPTILGGKQQPAATTESEAEMTFGERVRELRHAKGWSLRVLAEKVDVGFTYLSRVENGRLNFGDYPSDALIHRLADALEADEEELTVLAERVPERIRRRVLQRPDVFGALANCDDKTLDKLMTEIGKKRRNR</sequence>
<evidence type="ECO:0000256" key="1">
    <source>
        <dbReference type="SAM" id="MobiDB-lite"/>
    </source>
</evidence>
<keyword evidence="4" id="KW-1185">Reference proteome</keyword>
<reference evidence="3 4" key="1">
    <citation type="submission" date="2019-02" db="EMBL/GenBank/DDBJ databases">
        <title>Deep-cultivation of Planctomycetes and their phenomic and genomic characterization uncovers novel biology.</title>
        <authorList>
            <person name="Wiegand S."/>
            <person name="Jogler M."/>
            <person name="Boedeker C."/>
            <person name="Pinto D."/>
            <person name="Vollmers J."/>
            <person name="Rivas-Marin E."/>
            <person name="Kohn T."/>
            <person name="Peeters S.H."/>
            <person name="Heuer A."/>
            <person name="Rast P."/>
            <person name="Oberbeckmann S."/>
            <person name="Bunk B."/>
            <person name="Jeske O."/>
            <person name="Meyerdierks A."/>
            <person name="Storesund J.E."/>
            <person name="Kallscheuer N."/>
            <person name="Luecker S."/>
            <person name="Lage O.M."/>
            <person name="Pohl T."/>
            <person name="Merkel B.J."/>
            <person name="Hornburger P."/>
            <person name="Mueller R.-W."/>
            <person name="Bruemmer F."/>
            <person name="Labrenz M."/>
            <person name="Spormann A.M."/>
            <person name="Op den Camp H."/>
            <person name="Overmann J."/>
            <person name="Amann R."/>
            <person name="Jetten M.S.M."/>
            <person name="Mascher T."/>
            <person name="Medema M.H."/>
            <person name="Devos D.P."/>
            <person name="Kaster A.-K."/>
            <person name="Ovreas L."/>
            <person name="Rohde M."/>
            <person name="Galperin M.Y."/>
            <person name="Jogler C."/>
        </authorList>
    </citation>
    <scope>NUCLEOTIDE SEQUENCE [LARGE SCALE GENOMIC DNA]</scope>
    <source>
        <strain evidence="3 4">Spb1</strain>
    </source>
</reference>
<dbReference type="InterPro" id="IPR010982">
    <property type="entry name" value="Lambda_DNA-bd_dom_sf"/>
</dbReference>
<evidence type="ECO:0000313" key="4">
    <source>
        <dbReference type="Proteomes" id="UP000315349"/>
    </source>
</evidence>
<organism evidence="3 4">
    <name type="scientific">Planctopirus ephydatiae</name>
    <dbReference type="NCBI Taxonomy" id="2528019"/>
    <lineage>
        <taxon>Bacteria</taxon>
        <taxon>Pseudomonadati</taxon>
        <taxon>Planctomycetota</taxon>
        <taxon>Planctomycetia</taxon>
        <taxon>Planctomycetales</taxon>
        <taxon>Planctomycetaceae</taxon>
        <taxon>Planctopirus</taxon>
    </lineage>
</organism>
<dbReference type="Pfam" id="PF13560">
    <property type="entry name" value="HTH_31"/>
    <property type="match status" value="1"/>
</dbReference>
<dbReference type="Proteomes" id="UP000315349">
    <property type="component" value="Chromosome"/>
</dbReference>
<dbReference type="SMART" id="SM00530">
    <property type="entry name" value="HTH_XRE"/>
    <property type="match status" value="1"/>
</dbReference>
<evidence type="ECO:0000313" key="3">
    <source>
        <dbReference type="EMBL" id="QDV30327.1"/>
    </source>
</evidence>
<dbReference type="CDD" id="cd00093">
    <property type="entry name" value="HTH_XRE"/>
    <property type="match status" value="1"/>
</dbReference>
<feature type="region of interest" description="Disordered" evidence="1">
    <location>
        <begin position="1"/>
        <end position="27"/>
    </location>
</feature>